<dbReference type="AlphaFoldDB" id="A0A2V3IQ69"/>
<sequence length="77" mass="8496">MISVAKCRPVSEHHQPAMVTERSKPIQTRTRLSESENIMDCGSEKDDGIVAPLPPEGDILFWFKDIEQIAVDSAVSG</sequence>
<comment type="caution">
    <text evidence="2">The sequence shown here is derived from an EMBL/GenBank/DDBJ whole genome shotgun (WGS) entry which is preliminary data.</text>
</comment>
<evidence type="ECO:0000256" key="1">
    <source>
        <dbReference type="SAM" id="MobiDB-lite"/>
    </source>
</evidence>
<feature type="region of interest" description="Disordered" evidence="1">
    <location>
        <begin position="10"/>
        <end position="34"/>
    </location>
</feature>
<keyword evidence="3" id="KW-1185">Reference proteome</keyword>
<accession>A0A2V3IQ69</accession>
<gene>
    <name evidence="2" type="ORF">BWQ96_06022</name>
</gene>
<evidence type="ECO:0000313" key="2">
    <source>
        <dbReference type="EMBL" id="PXF44241.1"/>
    </source>
</evidence>
<name>A0A2V3IQ69_9FLOR</name>
<evidence type="ECO:0000313" key="3">
    <source>
        <dbReference type="Proteomes" id="UP000247409"/>
    </source>
</evidence>
<proteinExistence type="predicted"/>
<dbReference type="EMBL" id="NBIV01000097">
    <property type="protein sequence ID" value="PXF44241.1"/>
    <property type="molecule type" value="Genomic_DNA"/>
</dbReference>
<reference evidence="2 3" key="1">
    <citation type="journal article" date="2018" name="Mol. Biol. Evol.">
        <title>Analysis of the draft genome of the red seaweed Gracilariopsis chorda provides insights into genome size evolution in Rhodophyta.</title>
        <authorList>
            <person name="Lee J."/>
            <person name="Yang E.C."/>
            <person name="Graf L."/>
            <person name="Yang J.H."/>
            <person name="Qiu H."/>
            <person name="Zel Zion U."/>
            <person name="Chan C.X."/>
            <person name="Stephens T.G."/>
            <person name="Weber A.P.M."/>
            <person name="Boo G.H."/>
            <person name="Boo S.M."/>
            <person name="Kim K.M."/>
            <person name="Shin Y."/>
            <person name="Jung M."/>
            <person name="Lee S.J."/>
            <person name="Yim H.S."/>
            <person name="Lee J.H."/>
            <person name="Bhattacharya D."/>
            <person name="Yoon H.S."/>
        </authorList>
    </citation>
    <scope>NUCLEOTIDE SEQUENCE [LARGE SCALE GENOMIC DNA]</scope>
    <source>
        <strain evidence="2 3">SKKU-2015</strain>
        <tissue evidence="2">Whole body</tissue>
    </source>
</reference>
<dbReference type="Proteomes" id="UP000247409">
    <property type="component" value="Unassembled WGS sequence"/>
</dbReference>
<organism evidence="2 3">
    <name type="scientific">Gracilariopsis chorda</name>
    <dbReference type="NCBI Taxonomy" id="448386"/>
    <lineage>
        <taxon>Eukaryota</taxon>
        <taxon>Rhodophyta</taxon>
        <taxon>Florideophyceae</taxon>
        <taxon>Rhodymeniophycidae</taxon>
        <taxon>Gracilariales</taxon>
        <taxon>Gracilariaceae</taxon>
        <taxon>Gracilariopsis</taxon>
    </lineage>
</organism>
<protein>
    <submittedName>
        <fullName evidence="2">Uncharacterized protein</fullName>
    </submittedName>
</protein>